<accession>A0A5N7KL41</accession>
<proteinExistence type="predicted"/>
<evidence type="ECO:0000256" key="3">
    <source>
        <dbReference type="ARBA" id="ARBA00023163"/>
    </source>
</evidence>
<evidence type="ECO:0000256" key="4">
    <source>
        <dbReference type="PROSITE-ProRule" id="PRU00335"/>
    </source>
</evidence>
<dbReference type="Gene3D" id="1.10.10.60">
    <property type="entry name" value="Homeodomain-like"/>
    <property type="match status" value="1"/>
</dbReference>
<evidence type="ECO:0000313" key="7">
    <source>
        <dbReference type="Proteomes" id="UP000326112"/>
    </source>
</evidence>
<keyword evidence="3" id="KW-0804">Transcription</keyword>
<dbReference type="PANTHER" id="PTHR47506">
    <property type="entry name" value="TRANSCRIPTIONAL REGULATORY PROTEIN"/>
    <property type="match status" value="1"/>
</dbReference>
<dbReference type="EMBL" id="VUAZ01000068">
    <property type="protein sequence ID" value="MPR02859.1"/>
    <property type="molecule type" value="Genomic_DNA"/>
</dbReference>
<evidence type="ECO:0000256" key="1">
    <source>
        <dbReference type="ARBA" id="ARBA00023015"/>
    </source>
</evidence>
<dbReference type="InterPro" id="IPR009057">
    <property type="entry name" value="Homeodomain-like_sf"/>
</dbReference>
<protein>
    <submittedName>
        <fullName evidence="6">TetR/AcrR family transcriptional regulator</fullName>
    </submittedName>
</protein>
<comment type="caution">
    <text evidence="6">The sequence shown here is derived from an EMBL/GenBank/DDBJ whole genome shotgun (WGS) entry which is preliminary data.</text>
</comment>
<keyword evidence="7" id="KW-1185">Reference proteome</keyword>
<reference evidence="6 7" key="1">
    <citation type="journal article" date="2020" name="Int. J. Syst. Evol. Microbiol.">
        <title>Pseudomonas kitaguniensis sp. nov., a pathogen causing bacterial rot of Welsh onion in Japan.</title>
        <authorList>
            <person name="Sawada H."/>
            <person name="Fujikawa T."/>
            <person name="Nishiwaki Y."/>
            <person name="Horita H."/>
        </authorList>
    </citation>
    <scope>NUCLEOTIDE SEQUENCE [LARGE SCALE GENOMIC DNA]</scope>
    <source>
        <strain evidence="6 7">MAFF 212408</strain>
    </source>
</reference>
<evidence type="ECO:0000259" key="5">
    <source>
        <dbReference type="PROSITE" id="PS50977"/>
    </source>
</evidence>
<sequence>MAQMGRPRNFDRDHAVEQAMHLFWEHGYDATSLTQLKAGLGGGISAPSFYAAFGSKEALFDECVQRYLATYAQVTECLWDETLPPRQAIDTALRQSARMQCEDGHPKGCMVTLGVMSAPSLDNAQVAQALTHSRARTRAGILACVERGVSAGQLPATLDVEALATVFDGFLQGVSILARDNASHATLDSAITQVLLTWDIAASSVTLQAKGDAAAVAQQAS</sequence>
<reference evidence="6 7" key="2">
    <citation type="journal article" date="2023" name="Plant Pathol.">
        <title>Dismantling and reorganizing Pseudomonas marginalis sensu#lato.</title>
        <authorList>
            <person name="Sawada H."/>
            <person name="Fujikawa T."/>
            <person name="Satou M."/>
        </authorList>
    </citation>
    <scope>NUCLEOTIDE SEQUENCE [LARGE SCALE GENOMIC DNA]</scope>
    <source>
        <strain evidence="6 7">MAFF 212408</strain>
    </source>
</reference>
<dbReference type="InterPro" id="IPR036271">
    <property type="entry name" value="Tet_transcr_reg_TetR-rel_C_sf"/>
</dbReference>
<keyword evidence="2 4" id="KW-0238">DNA-binding</keyword>
<dbReference type="Proteomes" id="UP000326112">
    <property type="component" value="Unassembled WGS sequence"/>
</dbReference>
<dbReference type="InterPro" id="IPR001647">
    <property type="entry name" value="HTH_TetR"/>
</dbReference>
<organism evidence="6 7">
    <name type="scientific">Pseudomonas kitaguniensis</name>
    <dbReference type="NCBI Taxonomy" id="2607908"/>
    <lineage>
        <taxon>Bacteria</taxon>
        <taxon>Pseudomonadati</taxon>
        <taxon>Pseudomonadota</taxon>
        <taxon>Gammaproteobacteria</taxon>
        <taxon>Pseudomonadales</taxon>
        <taxon>Pseudomonadaceae</taxon>
        <taxon>Pseudomonas</taxon>
    </lineage>
</organism>
<evidence type="ECO:0000313" key="6">
    <source>
        <dbReference type="EMBL" id="MPR02859.1"/>
    </source>
</evidence>
<feature type="DNA-binding region" description="H-T-H motif" evidence="4">
    <location>
        <begin position="34"/>
        <end position="53"/>
    </location>
</feature>
<dbReference type="Pfam" id="PF16925">
    <property type="entry name" value="TetR_C_13"/>
    <property type="match status" value="1"/>
</dbReference>
<feature type="domain" description="HTH tetR-type" evidence="5">
    <location>
        <begin position="9"/>
        <end position="71"/>
    </location>
</feature>
<gene>
    <name evidence="6" type="ORF">F0169_12745</name>
</gene>
<name>A0A5N7KL41_9PSED</name>
<dbReference type="SUPFAM" id="SSF46689">
    <property type="entry name" value="Homeodomain-like"/>
    <property type="match status" value="1"/>
</dbReference>
<dbReference type="PANTHER" id="PTHR47506:SF1">
    <property type="entry name" value="HTH-TYPE TRANSCRIPTIONAL REGULATOR YJDC"/>
    <property type="match status" value="1"/>
</dbReference>
<dbReference type="RefSeq" id="WP_152746724.1">
    <property type="nucleotide sequence ID" value="NZ_VUAZ01000068.1"/>
</dbReference>
<dbReference type="InterPro" id="IPR011075">
    <property type="entry name" value="TetR_C"/>
</dbReference>
<evidence type="ECO:0000256" key="2">
    <source>
        <dbReference type="ARBA" id="ARBA00023125"/>
    </source>
</evidence>
<keyword evidence="1" id="KW-0805">Transcription regulation</keyword>
<dbReference type="PROSITE" id="PS50977">
    <property type="entry name" value="HTH_TETR_2"/>
    <property type="match status" value="1"/>
</dbReference>
<dbReference type="Gene3D" id="1.10.357.10">
    <property type="entry name" value="Tetracycline Repressor, domain 2"/>
    <property type="match status" value="1"/>
</dbReference>
<dbReference type="Pfam" id="PF00440">
    <property type="entry name" value="TetR_N"/>
    <property type="match status" value="1"/>
</dbReference>
<dbReference type="SUPFAM" id="SSF48498">
    <property type="entry name" value="Tetracyclin repressor-like, C-terminal domain"/>
    <property type="match status" value="1"/>
</dbReference>